<feature type="non-terminal residue" evidence="1">
    <location>
        <position position="51"/>
    </location>
</feature>
<keyword evidence="1" id="KW-0032">Aminotransferase</keyword>
<dbReference type="AlphaFoldDB" id="A0A7C5JYJ4"/>
<reference evidence="1" key="1">
    <citation type="journal article" date="2020" name="mSystems">
        <title>Genome- and Community-Level Interaction Insights into Carbon Utilization and Element Cycling Functions of Hydrothermarchaeota in Hydrothermal Sediment.</title>
        <authorList>
            <person name="Zhou Z."/>
            <person name="Liu Y."/>
            <person name="Xu W."/>
            <person name="Pan J."/>
            <person name="Luo Z.H."/>
            <person name="Li M."/>
        </authorList>
    </citation>
    <scope>NUCLEOTIDE SEQUENCE [LARGE SCALE GENOMIC DNA]</scope>
    <source>
        <strain evidence="1">HyVt-93</strain>
    </source>
</reference>
<name>A0A7C5JYJ4_THELI</name>
<gene>
    <name evidence="1" type="ORF">ENL40_01675</name>
</gene>
<proteinExistence type="predicted"/>
<organism evidence="1">
    <name type="scientific">Thermococcus litoralis</name>
    <dbReference type="NCBI Taxonomy" id="2265"/>
    <lineage>
        <taxon>Archaea</taxon>
        <taxon>Methanobacteriati</taxon>
        <taxon>Methanobacteriota</taxon>
        <taxon>Thermococci</taxon>
        <taxon>Thermococcales</taxon>
        <taxon>Thermococcaceae</taxon>
        <taxon>Thermococcus</taxon>
    </lineage>
</organism>
<protein>
    <submittedName>
        <fullName evidence="1">Pyridoxal phosphate-dependent aminotransferase</fullName>
    </submittedName>
</protein>
<dbReference type="InterPro" id="IPR015424">
    <property type="entry name" value="PyrdxlP-dep_Trfase"/>
</dbReference>
<comment type="caution">
    <text evidence="1">The sequence shown here is derived from an EMBL/GenBank/DDBJ whole genome shotgun (WGS) entry which is preliminary data.</text>
</comment>
<dbReference type="InterPro" id="IPR015422">
    <property type="entry name" value="PyrdxlP-dep_Trfase_small"/>
</dbReference>
<dbReference type="Gene3D" id="3.90.1150.10">
    <property type="entry name" value="Aspartate Aminotransferase, domain 1"/>
    <property type="match status" value="1"/>
</dbReference>
<dbReference type="GO" id="GO:0008483">
    <property type="term" value="F:transaminase activity"/>
    <property type="evidence" value="ECO:0007669"/>
    <property type="project" value="UniProtKB-KW"/>
</dbReference>
<dbReference type="Proteomes" id="UP000886217">
    <property type="component" value="Unassembled WGS sequence"/>
</dbReference>
<dbReference type="SUPFAM" id="SSF53383">
    <property type="entry name" value="PLP-dependent transferases"/>
    <property type="match status" value="1"/>
</dbReference>
<evidence type="ECO:0000313" key="1">
    <source>
        <dbReference type="EMBL" id="HHI00181.1"/>
    </source>
</evidence>
<dbReference type="EMBL" id="DRTU01000074">
    <property type="protein sequence ID" value="HHI00181.1"/>
    <property type="molecule type" value="Genomic_DNA"/>
</dbReference>
<sequence>MALSDRLEMVNPSEIRKLFDLAQGIEGIISLGIGEPDFDTPEHIKEYAKKA</sequence>
<accession>A0A7C5JYJ4</accession>
<keyword evidence="1" id="KW-0808">Transferase</keyword>